<sequence length="430" mass="48565">MTLRGGKAIVKHVVRATASVNGAAGAMTIKPKESLQVSTDLLGMESESYNDEEETVTIEWVKEHITALDSLFHLKTSSKADLFLQNSKKKNGGTDADKRQYDDVCTELGRLRDQMLEWRSMLEDMEEMEGLVMEMNLKTGTALSQVPVSTTTLIHEDESEDDDGSEIELSISPDFPTPPSVSDPVETNVREFLYEFKRMGVLKYDKFFEKICYRLLSLTNLDEKTGDAFFIAHEEDPDGIWDWSRCEQAFVDSALTFSDKTDEVDEFAKKAVRERTESYKAYSRRLRRLIDVYNVHELPKYAYIAHTLRMTIPSQTLMLMEAVQIQKMIMKHIGMSMPDTTSLDFLVESISNMKSPDESTEWKTKKSRATNETEKAKMAQQAKEKLRNYQKAAAAQAAAHSIANAVGVASSIATDEEDEVVPTHEADTVE</sequence>
<name>A0A9P6UNS1_9FUNG</name>
<dbReference type="Proteomes" id="UP000738325">
    <property type="component" value="Unassembled WGS sequence"/>
</dbReference>
<organism evidence="2 3">
    <name type="scientific">Dissophora globulifera</name>
    <dbReference type="NCBI Taxonomy" id="979702"/>
    <lineage>
        <taxon>Eukaryota</taxon>
        <taxon>Fungi</taxon>
        <taxon>Fungi incertae sedis</taxon>
        <taxon>Mucoromycota</taxon>
        <taxon>Mortierellomycotina</taxon>
        <taxon>Mortierellomycetes</taxon>
        <taxon>Mortierellales</taxon>
        <taxon>Mortierellaceae</taxon>
        <taxon>Dissophora</taxon>
    </lineage>
</organism>
<evidence type="ECO:0000256" key="1">
    <source>
        <dbReference type="SAM" id="MobiDB-lite"/>
    </source>
</evidence>
<feature type="compositionally biased region" description="Basic and acidic residues" evidence="1">
    <location>
        <begin position="421"/>
        <end position="430"/>
    </location>
</feature>
<keyword evidence="3" id="KW-1185">Reference proteome</keyword>
<accession>A0A9P6UNS1</accession>
<reference evidence="2" key="1">
    <citation type="journal article" date="2020" name="Fungal Divers.">
        <title>Resolving the Mortierellaceae phylogeny through synthesis of multi-gene phylogenetics and phylogenomics.</title>
        <authorList>
            <person name="Vandepol N."/>
            <person name="Liber J."/>
            <person name="Desiro A."/>
            <person name="Na H."/>
            <person name="Kennedy M."/>
            <person name="Barry K."/>
            <person name="Grigoriev I.V."/>
            <person name="Miller A.N."/>
            <person name="O'Donnell K."/>
            <person name="Stajich J.E."/>
            <person name="Bonito G."/>
        </authorList>
    </citation>
    <scope>NUCLEOTIDE SEQUENCE</scope>
    <source>
        <strain evidence="2">REB-010B</strain>
    </source>
</reference>
<dbReference type="AlphaFoldDB" id="A0A9P6UNS1"/>
<dbReference type="OrthoDB" id="2418706at2759"/>
<feature type="region of interest" description="Disordered" evidence="1">
    <location>
        <begin position="356"/>
        <end position="377"/>
    </location>
</feature>
<dbReference type="EMBL" id="JAAAIP010000773">
    <property type="protein sequence ID" value="KAG0312803.1"/>
    <property type="molecule type" value="Genomic_DNA"/>
</dbReference>
<evidence type="ECO:0000313" key="3">
    <source>
        <dbReference type="Proteomes" id="UP000738325"/>
    </source>
</evidence>
<gene>
    <name evidence="2" type="ORF">BGZ99_009261</name>
</gene>
<comment type="caution">
    <text evidence="2">The sequence shown here is derived from an EMBL/GenBank/DDBJ whole genome shotgun (WGS) entry which is preliminary data.</text>
</comment>
<protein>
    <submittedName>
        <fullName evidence="2">Uncharacterized protein</fullName>
    </submittedName>
</protein>
<feature type="region of interest" description="Disordered" evidence="1">
    <location>
        <begin position="410"/>
        <end position="430"/>
    </location>
</feature>
<proteinExistence type="predicted"/>
<evidence type="ECO:0000313" key="2">
    <source>
        <dbReference type="EMBL" id="KAG0312803.1"/>
    </source>
</evidence>